<dbReference type="AlphaFoldDB" id="A0A3P6TK25"/>
<dbReference type="Gene3D" id="3.40.50.970">
    <property type="match status" value="1"/>
</dbReference>
<comment type="cofactor">
    <cofactor evidence="1">
        <name>thiamine diphosphate</name>
        <dbReference type="ChEBI" id="CHEBI:58937"/>
    </cofactor>
</comment>
<organism evidence="3 4">
    <name type="scientific">Cylicostephanus goldi</name>
    <name type="common">Nematode worm</name>
    <dbReference type="NCBI Taxonomy" id="71465"/>
    <lineage>
        <taxon>Eukaryota</taxon>
        <taxon>Metazoa</taxon>
        <taxon>Ecdysozoa</taxon>
        <taxon>Nematoda</taxon>
        <taxon>Chromadorea</taxon>
        <taxon>Rhabditida</taxon>
        <taxon>Rhabditina</taxon>
        <taxon>Rhabditomorpha</taxon>
        <taxon>Strongyloidea</taxon>
        <taxon>Strongylidae</taxon>
        <taxon>Cylicostephanus</taxon>
    </lineage>
</organism>
<dbReference type="GO" id="GO:0016491">
    <property type="term" value="F:oxidoreductase activity"/>
    <property type="evidence" value="ECO:0007669"/>
    <property type="project" value="UniProtKB-KW"/>
</dbReference>
<keyword evidence="2" id="KW-0560">Oxidoreductase</keyword>
<dbReference type="SUPFAM" id="SSF52518">
    <property type="entry name" value="Thiamin diphosphate-binding fold (THDP-binding)"/>
    <property type="match status" value="1"/>
</dbReference>
<evidence type="ECO:0000256" key="1">
    <source>
        <dbReference type="ARBA" id="ARBA00001964"/>
    </source>
</evidence>
<dbReference type="InterPro" id="IPR029061">
    <property type="entry name" value="THDP-binding"/>
</dbReference>
<sequence>MLSNICLSVTLKLLGKGRDAIVIPRGPVQAKGLLLSCIRDPNPCIFFEPKVLYRLAAEEVPTGDYMIPLSKADVVREGMSFFQNMLLQLIRLRTRILCCSHNLFCILLILSCQ</sequence>
<name>A0A3P6TK25_CYLGO</name>
<evidence type="ECO:0000313" key="3">
    <source>
        <dbReference type="EMBL" id="VDK85517.1"/>
    </source>
</evidence>
<proteinExistence type="predicted"/>
<dbReference type="OrthoDB" id="878at2759"/>
<gene>
    <name evidence="3" type="ORF">CGOC_LOCUS8466</name>
</gene>
<protein>
    <submittedName>
        <fullName evidence="3">Uncharacterized protein</fullName>
    </submittedName>
</protein>
<dbReference type="GO" id="GO:0007584">
    <property type="term" value="P:response to nutrient"/>
    <property type="evidence" value="ECO:0007669"/>
    <property type="project" value="TreeGrafter"/>
</dbReference>
<evidence type="ECO:0000256" key="2">
    <source>
        <dbReference type="ARBA" id="ARBA00023002"/>
    </source>
</evidence>
<dbReference type="PANTHER" id="PTHR42980">
    <property type="entry name" value="2-OXOISOVALERATE DEHYDROGENASE SUBUNIT BETA-RELATED"/>
    <property type="match status" value="1"/>
</dbReference>
<dbReference type="PANTHER" id="PTHR42980:SF1">
    <property type="entry name" value="2-OXOISOVALERATE DEHYDROGENASE SUBUNIT BETA, MITOCHONDRIAL"/>
    <property type="match status" value="1"/>
</dbReference>
<evidence type="ECO:0000313" key="4">
    <source>
        <dbReference type="Proteomes" id="UP000271889"/>
    </source>
</evidence>
<dbReference type="Proteomes" id="UP000271889">
    <property type="component" value="Unassembled WGS sequence"/>
</dbReference>
<accession>A0A3P6TK25</accession>
<dbReference type="EMBL" id="UYRV01031128">
    <property type="protein sequence ID" value="VDK85517.1"/>
    <property type="molecule type" value="Genomic_DNA"/>
</dbReference>
<dbReference type="GO" id="GO:0009083">
    <property type="term" value="P:branched-chain amino acid catabolic process"/>
    <property type="evidence" value="ECO:0007669"/>
    <property type="project" value="TreeGrafter"/>
</dbReference>
<keyword evidence="4" id="KW-1185">Reference proteome</keyword>
<reference evidence="3 4" key="1">
    <citation type="submission" date="2018-11" db="EMBL/GenBank/DDBJ databases">
        <authorList>
            <consortium name="Pathogen Informatics"/>
        </authorList>
    </citation>
    <scope>NUCLEOTIDE SEQUENCE [LARGE SCALE GENOMIC DNA]</scope>
</reference>